<dbReference type="CDD" id="cd01635">
    <property type="entry name" value="Glycosyltransferase_GTB-type"/>
    <property type="match status" value="1"/>
</dbReference>
<protein>
    <submittedName>
        <fullName evidence="1">Uncharacterized protein</fullName>
    </submittedName>
</protein>
<name>A0A239FAE2_9PSED</name>
<proteinExistence type="predicted"/>
<keyword evidence="2" id="KW-1185">Reference proteome</keyword>
<reference evidence="2" key="1">
    <citation type="submission" date="2017-06" db="EMBL/GenBank/DDBJ databases">
        <authorList>
            <person name="Varghese N."/>
            <person name="Submissions S."/>
        </authorList>
    </citation>
    <scope>NUCLEOTIDE SEQUENCE [LARGE SCALE GENOMIC DNA]</scope>
    <source>
        <strain evidence="2">CIP 108523</strain>
    </source>
</reference>
<sequence length="480" mass="53796">MIILISSKITQSNIQASLGKAEYSYFFLLKEFMPALQQIAEVISVESADQVDSLYQQYRAAGEQVFFISVSPPQQTPIDLECPTICLFAWEFDNVPDEPWEGEPRNDWRYVLQGIAGAIACSRESADAVRKAMGNSYPVTAIPAPVWSRFQALMPEGGWTPCRPGRSIEFTGHVIDSPLLGLSADGLVQHMPRPQAPLLVAAAKSDHRRVGRTRALYHAWREALSNRPSAVARREKPAAPAHSELGAQALHACRIELSGVVFTSVLNPRDGRKNWIDIVTAFCWAFSETSDATLILKMTHHDLEHYRIPLLTLLSRLAPFKCRVLVLHGFLDDQQYRQLIEISDFYVNASTCEGLCLPLMEFLASGKPALAPRHTAMLDYVDEQMAYVVKTSVEPSCWAHDPCGIFRTRKYRLNWQSLMEGYRHCHQIAGGDLARYQQMSQHAWHQLREFSDTPVVAQQVQDFLQGLGSGSEQRLAGAQA</sequence>
<evidence type="ECO:0000313" key="2">
    <source>
        <dbReference type="Proteomes" id="UP000242915"/>
    </source>
</evidence>
<organism evidence="1 2">
    <name type="scientific">Pseudomonas segetis</name>
    <dbReference type="NCBI Taxonomy" id="298908"/>
    <lineage>
        <taxon>Bacteria</taxon>
        <taxon>Pseudomonadati</taxon>
        <taxon>Pseudomonadota</taxon>
        <taxon>Gammaproteobacteria</taxon>
        <taxon>Pseudomonadales</taxon>
        <taxon>Pseudomonadaceae</taxon>
        <taxon>Pseudomonas</taxon>
    </lineage>
</organism>
<dbReference type="PANTHER" id="PTHR46656">
    <property type="entry name" value="PUTATIVE-RELATED"/>
    <property type="match status" value="1"/>
</dbReference>
<dbReference type="RefSeq" id="WP_089360003.1">
    <property type="nucleotide sequence ID" value="NZ_FZOG01000003.1"/>
</dbReference>
<accession>A0A239FAE2</accession>
<dbReference type="Gene3D" id="3.40.50.2000">
    <property type="entry name" value="Glycogen Phosphorylase B"/>
    <property type="match status" value="1"/>
</dbReference>
<evidence type="ECO:0000313" key="1">
    <source>
        <dbReference type="EMBL" id="SNS53122.1"/>
    </source>
</evidence>
<dbReference type="Proteomes" id="UP000242915">
    <property type="component" value="Unassembled WGS sequence"/>
</dbReference>
<dbReference type="EMBL" id="FZOG01000003">
    <property type="protein sequence ID" value="SNS53122.1"/>
    <property type="molecule type" value="Genomic_DNA"/>
</dbReference>
<dbReference type="SUPFAM" id="SSF53756">
    <property type="entry name" value="UDP-Glycosyltransferase/glycogen phosphorylase"/>
    <property type="match status" value="1"/>
</dbReference>
<dbReference type="PANTHER" id="PTHR46656:SF3">
    <property type="entry name" value="PUTATIVE-RELATED"/>
    <property type="match status" value="1"/>
</dbReference>
<dbReference type="AlphaFoldDB" id="A0A239FAE2"/>
<gene>
    <name evidence="1" type="ORF">SAMN05216255_2487</name>
</gene>